<feature type="repeat" description="Solcar" evidence="10">
    <location>
        <begin position="14"/>
        <end position="99"/>
    </location>
</feature>
<keyword evidence="8" id="KW-0496">Mitochondrion</keyword>
<reference evidence="13" key="1">
    <citation type="submission" date="2025-08" db="UniProtKB">
        <authorList>
            <consortium name="RefSeq"/>
        </authorList>
    </citation>
    <scope>IDENTIFICATION</scope>
    <source>
        <tissue evidence="13">Young leaves</tissue>
    </source>
</reference>
<dbReference type="Pfam" id="PF00153">
    <property type="entry name" value="Mito_carr"/>
    <property type="match status" value="3"/>
</dbReference>
<evidence type="ECO:0000256" key="1">
    <source>
        <dbReference type="ARBA" id="ARBA00004448"/>
    </source>
</evidence>
<dbReference type="Proteomes" id="UP000504608">
    <property type="component" value="Unplaced"/>
</dbReference>
<dbReference type="InterPro" id="IPR018108">
    <property type="entry name" value="MCP_transmembrane"/>
</dbReference>
<organism evidence="12 13">
    <name type="scientific">Cucurbita maxima</name>
    <name type="common">Pumpkin</name>
    <name type="synonym">Winter squash</name>
    <dbReference type="NCBI Taxonomy" id="3661"/>
    <lineage>
        <taxon>Eukaryota</taxon>
        <taxon>Viridiplantae</taxon>
        <taxon>Streptophyta</taxon>
        <taxon>Embryophyta</taxon>
        <taxon>Tracheophyta</taxon>
        <taxon>Spermatophyta</taxon>
        <taxon>Magnoliopsida</taxon>
        <taxon>eudicotyledons</taxon>
        <taxon>Gunneridae</taxon>
        <taxon>Pentapetalae</taxon>
        <taxon>rosids</taxon>
        <taxon>fabids</taxon>
        <taxon>Cucurbitales</taxon>
        <taxon>Cucurbitaceae</taxon>
        <taxon>Cucurbiteae</taxon>
        <taxon>Cucurbita</taxon>
    </lineage>
</organism>
<dbReference type="PROSITE" id="PS50920">
    <property type="entry name" value="SOLCAR"/>
    <property type="match status" value="3"/>
</dbReference>
<dbReference type="Gene3D" id="1.50.40.10">
    <property type="entry name" value="Mitochondrial carrier domain"/>
    <property type="match status" value="1"/>
</dbReference>
<dbReference type="PANTHER" id="PTHR45618">
    <property type="entry name" value="MITOCHONDRIAL DICARBOXYLATE CARRIER-RELATED"/>
    <property type="match status" value="1"/>
</dbReference>
<keyword evidence="6" id="KW-0999">Mitochondrion inner membrane</keyword>
<evidence type="ECO:0000256" key="10">
    <source>
        <dbReference type="PROSITE-ProRule" id="PRU00282"/>
    </source>
</evidence>
<feature type="repeat" description="Solcar" evidence="10">
    <location>
        <begin position="209"/>
        <end position="299"/>
    </location>
</feature>
<dbReference type="AlphaFoldDB" id="A0A6J1KAM5"/>
<sequence>MKTSEEHGRHNPNTKMLLTALSAMVAESTTFPIDLTKTRLQLQGESSSFSSSTNAFRVASAIVKDQGPFGLYKGLSPAILRHLFYTPIRIVGYEHLQSLFLVSDGGSVSLPAKALVGGISGSIAQVVASPADLVKVRMQADGRLMSRGLQPRYSGPFDALTKIVRGEGIMGLWKGVVPNVQRAFLVNMGELPCYDHAKRFVIRNQIAGDNIFGHTLASVMSGLSATALSCPADVVKTRMMNQAASKEGTTMYNGTYDCLVKTVKIEGLRALWKGFFPTWARLGPWQFVFWVSYEKFRKLAGISSF</sequence>
<evidence type="ECO:0000313" key="12">
    <source>
        <dbReference type="Proteomes" id="UP000504608"/>
    </source>
</evidence>
<accession>A0A6J1KAM5</accession>
<dbReference type="FunFam" id="1.50.40.10:FF:000062">
    <property type="entry name" value="mitochondrial uncoupling protein 3"/>
    <property type="match status" value="1"/>
</dbReference>
<dbReference type="KEGG" id="cmax:111491606"/>
<keyword evidence="9 10" id="KW-0472">Membrane</keyword>
<evidence type="ECO:0000256" key="9">
    <source>
        <dbReference type="ARBA" id="ARBA00023136"/>
    </source>
</evidence>
<dbReference type="InterPro" id="IPR050391">
    <property type="entry name" value="Mito_Metabolite_Transporter"/>
</dbReference>
<evidence type="ECO:0000256" key="7">
    <source>
        <dbReference type="ARBA" id="ARBA00022989"/>
    </source>
</evidence>
<keyword evidence="5" id="KW-0677">Repeat</keyword>
<dbReference type="SUPFAM" id="SSF103506">
    <property type="entry name" value="Mitochondrial carrier"/>
    <property type="match status" value="1"/>
</dbReference>
<dbReference type="GO" id="GO:0005743">
    <property type="term" value="C:mitochondrial inner membrane"/>
    <property type="evidence" value="ECO:0007669"/>
    <property type="project" value="UniProtKB-SubCell"/>
</dbReference>
<evidence type="ECO:0000256" key="2">
    <source>
        <dbReference type="ARBA" id="ARBA00006375"/>
    </source>
</evidence>
<proteinExistence type="inferred from homology"/>
<evidence type="ECO:0000256" key="5">
    <source>
        <dbReference type="ARBA" id="ARBA00022737"/>
    </source>
</evidence>
<evidence type="ECO:0000256" key="4">
    <source>
        <dbReference type="ARBA" id="ARBA00022692"/>
    </source>
</evidence>
<comment type="subcellular location">
    <subcellularLocation>
        <location evidence="1">Mitochondrion inner membrane</location>
        <topology evidence="1">Multi-pass membrane protein</topology>
    </subcellularLocation>
</comment>
<keyword evidence="3 11" id="KW-0813">Transport</keyword>
<protein>
    <submittedName>
        <fullName evidence="13">Mitochondrial uncoupling protein 3</fullName>
    </submittedName>
</protein>
<dbReference type="OrthoDB" id="756301at2759"/>
<name>A0A6J1KAM5_CUCMA</name>
<keyword evidence="4 10" id="KW-0812">Transmembrane</keyword>
<dbReference type="RefSeq" id="XP_022996388.1">
    <property type="nucleotide sequence ID" value="XM_023140620.1"/>
</dbReference>
<evidence type="ECO:0000256" key="3">
    <source>
        <dbReference type="ARBA" id="ARBA00022448"/>
    </source>
</evidence>
<evidence type="ECO:0000256" key="11">
    <source>
        <dbReference type="RuleBase" id="RU000488"/>
    </source>
</evidence>
<gene>
    <name evidence="13" type="primary">LOC111491606</name>
</gene>
<keyword evidence="7" id="KW-1133">Transmembrane helix</keyword>
<comment type="similarity">
    <text evidence="2 11">Belongs to the mitochondrial carrier (TC 2.A.29) family.</text>
</comment>
<dbReference type="GO" id="GO:0022857">
    <property type="term" value="F:transmembrane transporter activity"/>
    <property type="evidence" value="ECO:0007669"/>
    <property type="project" value="UniProtKB-ARBA"/>
</dbReference>
<feature type="repeat" description="Solcar" evidence="10">
    <location>
        <begin position="108"/>
        <end position="200"/>
    </location>
</feature>
<dbReference type="GeneID" id="111491606"/>
<dbReference type="InterPro" id="IPR023395">
    <property type="entry name" value="MCP_dom_sf"/>
</dbReference>
<keyword evidence="12" id="KW-1185">Reference proteome</keyword>
<evidence type="ECO:0000256" key="8">
    <source>
        <dbReference type="ARBA" id="ARBA00023128"/>
    </source>
</evidence>
<dbReference type="InterPro" id="IPR002067">
    <property type="entry name" value="MCP"/>
</dbReference>
<dbReference type="PRINTS" id="PR00926">
    <property type="entry name" value="MITOCARRIER"/>
</dbReference>
<evidence type="ECO:0000313" key="13">
    <source>
        <dbReference type="RefSeq" id="XP_022996388.1"/>
    </source>
</evidence>
<evidence type="ECO:0000256" key="6">
    <source>
        <dbReference type="ARBA" id="ARBA00022792"/>
    </source>
</evidence>